<comment type="caution">
    <text evidence="1">The sequence shown here is derived from an EMBL/GenBank/DDBJ whole genome shotgun (WGS) entry which is preliminary data.</text>
</comment>
<keyword evidence="2" id="KW-1185">Reference proteome</keyword>
<sequence>MPKVYSTPEWRRLVTDVRDRDGTMVNFGCPHVPEISNVAAPVRTPSGEVVASVSARVLDGRRLSSMVPAVERTARLVTANLARLAVIAPAHRGGRG</sequence>
<dbReference type="InterPro" id="IPR029016">
    <property type="entry name" value="GAF-like_dom_sf"/>
</dbReference>
<dbReference type="SUPFAM" id="SSF55781">
    <property type="entry name" value="GAF domain-like"/>
    <property type="match status" value="1"/>
</dbReference>
<dbReference type="EMBL" id="SGWQ01000001">
    <property type="protein sequence ID" value="RZS44274.1"/>
    <property type="molecule type" value="Genomic_DNA"/>
</dbReference>
<name>A0A4Q7L4V8_9PSEU</name>
<proteinExistence type="predicted"/>
<evidence type="ECO:0008006" key="3">
    <source>
        <dbReference type="Google" id="ProtNLM"/>
    </source>
</evidence>
<accession>A0A4Q7L4V8</accession>
<dbReference type="Gene3D" id="3.30.450.40">
    <property type="match status" value="1"/>
</dbReference>
<dbReference type="Proteomes" id="UP000294257">
    <property type="component" value="Unassembled WGS sequence"/>
</dbReference>
<reference evidence="1 2" key="1">
    <citation type="submission" date="2019-02" db="EMBL/GenBank/DDBJ databases">
        <title>Genomic Encyclopedia of Type Strains, Phase IV (KMG-IV): sequencing the most valuable type-strain genomes for metagenomic binning, comparative biology and taxonomic classification.</title>
        <authorList>
            <person name="Goeker M."/>
        </authorList>
    </citation>
    <scope>NUCLEOTIDE SEQUENCE [LARGE SCALE GENOMIC DNA]</scope>
    <source>
        <strain evidence="1 2">DSM 101727</strain>
    </source>
</reference>
<organism evidence="1 2">
    <name type="scientific">Herbihabitans rhizosphaerae</name>
    <dbReference type="NCBI Taxonomy" id="1872711"/>
    <lineage>
        <taxon>Bacteria</taxon>
        <taxon>Bacillati</taxon>
        <taxon>Actinomycetota</taxon>
        <taxon>Actinomycetes</taxon>
        <taxon>Pseudonocardiales</taxon>
        <taxon>Pseudonocardiaceae</taxon>
        <taxon>Herbihabitans</taxon>
    </lineage>
</organism>
<evidence type="ECO:0000313" key="2">
    <source>
        <dbReference type="Proteomes" id="UP000294257"/>
    </source>
</evidence>
<dbReference type="AlphaFoldDB" id="A0A4Q7L4V8"/>
<dbReference type="RefSeq" id="WP_130341976.1">
    <property type="nucleotide sequence ID" value="NZ_SGWQ01000001.1"/>
</dbReference>
<dbReference type="OrthoDB" id="4103401at2"/>
<evidence type="ECO:0000313" key="1">
    <source>
        <dbReference type="EMBL" id="RZS44274.1"/>
    </source>
</evidence>
<protein>
    <recommendedName>
        <fullName evidence="3">Transcriptional regulator</fullName>
    </recommendedName>
</protein>
<gene>
    <name evidence="1" type="ORF">EV193_101149</name>
</gene>